<dbReference type="OrthoDB" id="9814362at2"/>
<reference evidence="3 4" key="1">
    <citation type="submission" date="2017-12" db="EMBL/GenBank/DDBJ databases">
        <title>Genomes of bacteria within cyanobacterial aggregates.</title>
        <authorList>
            <person name="Cai H."/>
        </authorList>
    </citation>
    <scope>NUCLEOTIDE SEQUENCE [LARGE SCALE GENOMIC DNA]</scope>
    <source>
        <strain evidence="3 4">TH16</strain>
    </source>
</reference>
<accession>A0A2K9N8U1</accession>
<dbReference type="AlphaFoldDB" id="A0A2K9N8U1"/>
<protein>
    <submittedName>
        <fullName evidence="3">Methyl-accepting chemotaxis protein</fullName>
    </submittedName>
</protein>
<dbReference type="InterPro" id="IPR004089">
    <property type="entry name" value="MCPsignal_dom"/>
</dbReference>
<evidence type="ECO:0000256" key="2">
    <source>
        <dbReference type="ARBA" id="ARBA00029447"/>
    </source>
</evidence>
<dbReference type="Pfam" id="PF22673">
    <property type="entry name" value="MCP-like_PDC_1"/>
    <property type="match status" value="1"/>
</dbReference>
<dbReference type="PANTHER" id="PTHR32089">
    <property type="entry name" value="METHYL-ACCEPTING CHEMOTAXIS PROTEIN MCPB"/>
    <property type="match status" value="1"/>
</dbReference>
<organism evidence="3 4">
    <name type="scientific">Niveispirillum cyanobacteriorum</name>
    <dbReference type="NCBI Taxonomy" id="1612173"/>
    <lineage>
        <taxon>Bacteria</taxon>
        <taxon>Pseudomonadati</taxon>
        <taxon>Pseudomonadota</taxon>
        <taxon>Alphaproteobacteria</taxon>
        <taxon>Rhodospirillales</taxon>
        <taxon>Azospirillaceae</taxon>
        <taxon>Niveispirillum</taxon>
    </lineage>
</organism>
<dbReference type="GO" id="GO:0007165">
    <property type="term" value="P:signal transduction"/>
    <property type="evidence" value="ECO:0007669"/>
    <property type="project" value="UniProtKB-KW"/>
</dbReference>
<dbReference type="CDD" id="cd12913">
    <property type="entry name" value="PDC1_MCP_like"/>
    <property type="match status" value="1"/>
</dbReference>
<keyword evidence="4" id="KW-1185">Reference proteome</keyword>
<dbReference type="SMART" id="SM00304">
    <property type="entry name" value="HAMP"/>
    <property type="match status" value="1"/>
</dbReference>
<dbReference type="InterPro" id="IPR003660">
    <property type="entry name" value="HAMP_dom"/>
</dbReference>
<dbReference type="KEGG" id="ncb:C0V82_03545"/>
<evidence type="ECO:0000256" key="1">
    <source>
        <dbReference type="ARBA" id="ARBA00023224"/>
    </source>
</evidence>
<evidence type="ECO:0000313" key="3">
    <source>
        <dbReference type="EMBL" id="AUN29412.1"/>
    </source>
</evidence>
<dbReference type="PROSITE" id="PS50885">
    <property type="entry name" value="HAMP"/>
    <property type="match status" value="1"/>
</dbReference>
<evidence type="ECO:0000313" key="4">
    <source>
        <dbReference type="Proteomes" id="UP000234752"/>
    </source>
</evidence>
<dbReference type="Pfam" id="PF00015">
    <property type="entry name" value="MCPsignal"/>
    <property type="match status" value="1"/>
</dbReference>
<dbReference type="Gene3D" id="6.10.340.10">
    <property type="match status" value="1"/>
</dbReference>
<dbReference type="SUPFAM" id="SSF158472">
    <property type="entry name" value="HAMP domain-like"/>
    <property type="match status" value="1"/>
</dbReference>
<dbReference type="SUPFAM" id="SSF58104">
    <property type="entry name" value="Methyl-accepting chemotaxis protein (MCP) signaling domain"/>
    <property type="match status" value="1"/>
</dbReference>
<keyword evidence="1" id="KW-0807">Transducer</keyword>
<gene>
    <name evidence="3" type="ORF">C0V82_03545</name>
</gene>
<proteinExistence type="inferred from homology"/>
<dbReference type="PANTHER" id="PTHR32089:SF112">
    <property type="entry name" value="LYSOZYME-LIKE PROTEIN-RELATED"/>
    <property type="match status" value="1"/>
</dbReference>
<dbReference type="Gene3D" id="3.30.450.20">
    <property type="entry name" value="PAS domain"/>
    <property type="match status" value="2"/>
</dbReference>
<comment type="similarity">
    <text evidence="2">Belongs to the methyl-accepting chemotaxis (MCP) protein family.</text>
</comment>
<dbReference type="GO" id="GO:0016020">
    <property type="term" value="C:membrane"/>
    <property type="evidence" value="ECO:0007669"/>
    <property type="project" value="InterPro"/>
</dbReference>
<dbReference type="Gene3D" id="1.10.287.950">
    <property type="entry name" value="Methyl-accepting chemotaxis protein"/>
    <property type="match status" value="1"/>
</dbReference>
<dbReference type="Pfam" id="PF00672">
    <property type="entry name" value="HAMP"/>
    <property type="match status" value="1"/>
</dbReference>
<dbReference type="PROSITE" id="PS50111">
    <property type="entry name" value="CHEMOTAXIS_TRANSDUC_2"/>
    <property type="match status" value="1"/>
</dbReference>
<sequence length="692" mass="73197">MFKKLPLVTKLILAIILVLVAGLGVGIVAITESSGESTDTLSLEVGQRLGQYHGALVERRLNDAMDVSRFVATSMLSMKQAGIVNRAQLNTWLKAQLEANPGVLAVWVGMEPNALDGKDAAAANTPGSDAAGRFVPYWNRGSGKVDLEPLVDFDTDGAGDYYQLPKRLMREVAIEPYTYTVAGKSTLIMSLAVPIIENGTFIGVAGVDIATDGIGDELKSVKPFDTGSVSLISNGGLWVGYANRDHLGKPIGQTNEKLKEALPAIKEGRAHSHLSFSKSLNTEVTQLFVPIQIGTTRTPWSIMVNLPMDKIEAPKVQLRNAILIGALVLTAILVLALWYSTRQIVGTPLRRIINTVQALTSGNHAVEVTDRDRGDEIGAINTALQLFKENAGRVAEMEEQRRQDEQAAAESRRQELNRLADEFESSVGHVVSAVAEQSDSIRSDAEALSAIATQTNSQATVVSNSADIANANVQTVAAAAEELAYSIEEINQRIADSSRRATEAVGEVERTNGTVAGLAEAAQKIGDVVNLIQSIAAQTNLLALNATIEAARAGEAGKGFAVVASEVKSLANQTAKATEEIAGQVAAIQSVSGTAVSAIQSIGRTIVSISETVTTIAAAAEEQGAATREISRNVQEAATGTREVTSNIEGVTQAAAETGRMAAQARNASDSLSQEATLLRQEVQRFVSGIRA</sequence>
<dbReference type="Proteomes" id="UP000234752">
    <property type="component" value="Chromosome eg_1"/>
</dbReference>
<dbReference type="EMBL" id="CP025611">
    <property type="protein sequence ID" value="AUN29412.1"/>
    <property type="molecule type" value="Genomic_DNA"/>
</dbReference>
<dbReference type="SMART" id="SM00283">
    <property type="entry name" value="MA"/>
    <property type="match status" value="1"/>
</dbReference>
<dbReference type="RefSeq" id="WP_102111146.1">
    <property type="nucleotide sequence ID" value="NZ_BMGN01000004.1"/>
</dbReference>
<name>A0A2K9N8U1_9PROT</name>